<sequence>TSQDPVSEKYQTPAPNSPTTSGVKLMQIDTIRYKPLGEPGHIAKNCFNKNNTQPKIGVIITPDELSGKERSQQYSQVKILALIDLDTSACFLDSIFSQERSIPFEIASFNEMG</sequence>
<feature type="non-terminal residue" evidence="1">
    <location>
        <position position="113"/>
    </location>
</feature>
<feature type="non-terminal residue" evidence="1">
    <location>
        <position position="1"/>
    </location>
</feature>
<dbReference type="Proteomes" id="UP000789920">
    <property type="component" value="Unassembled WGS sequence"/>
</dbReference>
<gene>
    <name evidence="1" type="ORF">RPERSI_LOCUS33809</name>
</gene>
<dbReference type="EMBL" id="CAJVQC010148170">
    <property type="protein sequence ID" value="CAG8845761.1"/>
    <property type="molecule type" value="Genomic_DNA"/>
</dbReference>
<accession>A0ACA9SPQ7</accession>
<protein>
    <submittedName>
        <fullName evidence="1">14646_t:CDS:1</fullName>
    </submittedName>
</protein>
<comment type="caution">
    <text evidence="1">The sequence shown here is derived from an EMBL/GenBank/DDBJ whole genome shotgun (WGS) entry which is preliminary data.</text>
</comment>
<evidence type="ECO:0000313" key="1">
    <source>
        <dbReference type="EMBL" id="CAG8845761.1"/>
    </source>
</evidence>
<organism evidence="1 2">
    <name type="scientific">Racocetra persica</name>
    <dbReference type="NCBI Taxonomy" id="160502"/>
    <lineage>
        <taxon>Eukaryota</taxon>
        <taxon>Fungi</taxon>
        <taxon>Fungi incertae sedis</taxon>
        <taxon>Mucoromycota</taxon>
        <taxon>Glomeromycotina</taxon>
        <taxon>Glomeromycetes</taxon>
        <taxon>Diversisporales</taxon>
        <taxon>Gigasporaceae</taxon>
        <taxon>Racocetra</taxon>
    </lineage>
</organism>
<evidence type="ECO:0000313" key="2">
    <source>
        <dbReference type="Proteomes" id="UP000789920"/>
    </source>
</evidence>
<name>A0ACA9SPQ7_9GLOM</name>
<keyword evidence="2" id="KW-1185">Reference proteome</keyword>
<reference evidence="1" key="1">
    <citation type="submission" date="2021-06" db="EMBL/GenBank/DDBJ databases">
        <authorList>
            <person name="Kallberg Y."/>
            <person name="Tangrot J."/>
            <person name="Rosling A."/>
        </authorList>
    </citation>
    <scope>NUCLEOTIDE SEQUENCE</scope>
    <source>
        <strain evidence="1">MA461A</strain>
    </source>
</reference>
<proteinExistence type="predicted"/>